<evidence type="ECO:0000313" key="2">
    <source>
        <dbReference type="EMBL" id="AXE79228.1"/>
    </source>
</evidence>
<proteinExistence type="predicted"/>
<accession>A0A2Z5JFS5</accession>
<protein>
    <submittedName>
        <fullName evidence="2">Uncharacterized protein</fullName>
    </submittedName>
</protein>
<dbReference type="KEGG" id="sata:C5746_22495"/>
<dbReference type="EMBL" id="CP027306">
    <property type="protein sequence ID" value="AXE79228.1"/>
    <property type="molecule type" value="Genomic_DNA"/>
</dbReference>
<dbReference type="GeneID" id="95521198"/>
<dbReference type="AlphaFoldDB" id="A0A2Z5JFS5"/>
<feature type="region of interest" description="Disordered" evidence="1">
    <location>
        <begin position="100"/>
        <end position="127"/>
    </location>
</feature>
<evidence type="ECO:0000256" key="1">
    <source>
        <dbReference type="SAM" id="MobiDB-lite"/>
    </source>
</evidence>
<dbReference type="Proteomes" id="UP000252698">
    <property type="component" value="Chromosome"/>
</dbReference>
<dbReference type="RefSeq" id="WP_114245766.1">
    <property type="nucleotide sequence ID" value="NZ_CP027306.1"/>
</dbReference>
<sequence length="127" mass="13434">MNTIESLCVGGGPTPVTFKVHPLFSSVAQTNVSRSERLLTCRPAASGAATAPAKDSFGFAFRFSGSVQRPRAKEHPTADSSFASPARGWAVRVWARAPGSRSGLRSTANTMTNAAMRSPVPTAKARW</sequence>
<gene>
    <name evidence="2" type="ORF">C5746_22495</name>
</gene>
<reference evidence="2 3" key="1">
    <citation type="journal article" date="2018" name="Front. Microbiol.">
        <title>Genome Sequencing of Streptomyces atratus SCSIOZH16 and Activation Production of Nocardamine via Metabolic Engineering.</title>
        <authorList>
            <person name="Li Y."/>
            <person name="Zhang C."/>
            <person name="Liu C."/>
            <person name="Ju J."/>
            <person name="Ma J."/>
        </authorList>
    </citation>
    <scope>NUCLEOTIDE SEQUENCE [LARGE SCALE GENOMIC DNA]</scope>
    <source>
        <strain evidence="2 3">SCSIO_ZH16</strain>
    </source>
</reference>
<evidence type="ECO:0000313" key="3">
    <source>
        <dbReference type="Proteomes" id="UP000252698"/>
    </source>
</evidence>
<name>A0A2Z5JFS5_STRAR</name>
<organism evidence="2 3">
    <name type="scientific">Streptomyces atratus</name>
    <dbReference type="NCBI Taxonomy" id="1893"/>
    <lineage>
        <taxon>Bacteria</taxon>
        <taxon>Bacillati</taxon>
        <taxon>Actinomycetota</taxon>
        <taxon>Actinomycetes</taxon>
        <taxon>Kitasatosporales</taxon>
        <taxon>Streptomycetaceae</taxon>
        <taxon>Streptomyces</taxon>
    </lineage>
</organism>
<feature type="compositionally biased region" description="Polar residues" evidence="1">
    <location>
        <begin position="103"/>
        <end position="115"/>
    </location>
</feature>